<comment type="caution">
    <text evidence="1">The sequence shown here is derived from an EMBL/GenBank/DDBJ whole genome shotgun (WGS) entry which is preliminary data.</text>
</comment>
<evidence type="ECO:0000313" key="1">
    <source>
        <dbReference type="EMBL" id="GFC85257.1"/>
    </source>
</evidence>
<reference evidence="1" key="1">
    <citation type="journal article" date="2019" name="Sci. Rep.">
        <title>Draft genome of Tanacetum cinerariifolium, the natural source of mosquito coil.</title>
        <authorList>
            <person name="Yamashiro T."/>
            <person name="Shiraishi A."/>
            <person name="Satake H."/>
            <person name="Nakayama K."/>
        </authorList>
    </citation>
    <scope>NUCLEOTIDE SEQUENCE</scope>
</reference>
<accession>A0A699RJP0</accession>
<dbReference type="EMBL" id="BKCJ011099025">
    <property type="protein sequence ID" value="GFC85257.1"/>
    <property type="molecule type" value="Genomic_DNA"/>
</dbReference>
<gene>
    <name evidence="1" type="ORF">Tci_857227</name>
</gene>
<feature type="non-terminal residue" evidence="1">
    <location>
        <position position="1"/>
    </location>
</feature>
<dbReference type="AlphaFoldDB" id="A0A699RJP0"/>
<name>A0A699RJP0_TANCI</name>
<proteinExistence type="predicted"/>
<sequence>RHGGGCGWKVVAVAGAGSGGRLVDVVHVGSGQWGSVGGGGWWMVLQRRWWLVLMGSAVVMVECGRSDGDDVVVGGCGSGVRLPWWCRL</sequence>
<organism evidence="1">
    <name type="scientific">Tanacetum cinerariifolium</name>
    <name type="common">Dalmatian daisy</name>
    <name type="synonym">Chrysanthemum cinerariifolium</name>
    <dbReference type="NCBI Taxonomy" id="118510"/>
    <lineage>
        <taxon>Eukaryota</taxon>
        <taxon>Viridiplantae</taxon>
        <taxon>Streptophyta</taxon>
        <taxon>Embryophyta</taxon>
        <taxon>Tracheophyta</taxon>
        <taxon>Spermatophyta</taxon>
        <taxon>Magnoliopsida</taxon>
        <taxon>eudicotyledons</taxon>
        <taxon>Gunneridae</taxon>
        <taxon>Pentapetalae</taxon>
        <taxon>asterids</taxon>
        <taxon>campanulids</taxon>
        <taxon>Asterales</taxon>
        <taxon>Asteraceae</taxon>
        <taxon>Asteroideae</taxon>
        <taxon>Anthemideae</taxon>
        <taxon>Anthemidinae</taxon>
        <taxon>Tanacetum</taxon>
    </lineage>
</organism>
<protein>
    <submittedName>
        <fullName evidence="1">Uncharacterized protein</fullName>
    </submittedName>
</protein>